<dbReference type="Pfam" id="PF01048">
    <property type="entry name" value="PNP_UDP_1"/>
    <property type="match status" value="1"/>
</dbReference>
<protein>
    <submittedName>
        <fullName evidence="8">Uncharacterized protein</fullName>
    </submittedName>
</protein>
<keyword evidence="4" id="KW-0067">ATP-binding</keyword>
<dbReference type="CDD" id="cd03801">
    <property type="entry name" value="GT4_PimA-like"/>
    <property type="match status" value="1"/>
</dbReference>
<evidence type="ECO:0000256" key="4">
    <source>
        <dbReference type="ARBA" id="ARBA00022840"/>
    </source>
</evidence>
<evidence type="ECO:0000256" key="5">
    <source>
        <dbReference type="SAM" id="MobiDB-lite"/>
    </source>
</evidence>
<dbReference type="Gene3D" id="3.90.70.80">
    <property type="match status" value="1"/>
</dbReference>
<evidence type="ECO:0000313" key="8">
    <source>
        <dbReference type="EMBL" id="CAH3188174.1"/>
    </source>
</evidence>
<evidence type="ECO:0000256" key="2">
    <source>
        <dbReference type="ARBA" id="ARBA00022737"/>
    </source>
</evidence>
<reference evidence="8 9" key="1">
    <citation type="submission" date="2022-05" db="EMBL/GenBank/DDBJ databases">
        <authorList>
            <consortium name="Genoscope - CEA"/>
            <person name="William W."/>
        </authorList>
    </citation>
    <scope>NUCLEOTIDE SEQUENCE [LARGE SCALE GENOMIC DNA]</scope>
</reference>
<dbReference type="InterPro" id="IPR003323">
    <property type="entry name" value="OTU_dom"/>
</dbReference>
<evidence type="ECO:0000256" key="1">
    <source>
        <dbReference type="ARBA" id="ARBA00022614"/>
    </source>
</evidence>
<feature type="compositionally biased region" description="Polar residues" evidence="5">
    <location>
        <begin position="605"/>
        <end position="633"/>
    </location>
</feature>
<feature type="region of interest" description="Disordered" evidence="5">
    <location>
        <begin position="605"/>
        <end position="658"/>
    </location>
</feature>
<dbReference type="InterPro" id="IPR038765">
    <property type="entry name" value="Papain-like_cys_pep_sf"/>
</dbReference>
<name>A0ABN8SB58_9CNID</name>
<dbReference type="Pfam" id="PF13516">
    <property type="entry name" value="LRR_6"/>
    <property type="match status" value="5"/>
</dbReference>
<feature type="domain" description="OTU" evidence="6">
    <location>
        <begin position="472"/>
        <end position="605"/>
    </location>
</feature>
<feature type="compositionally biased region" description="Polar residues" evidence="5">
    <location>
        <begin position="641"/>
        <end position="658"/>
    </location>
</feature>
<evidence type="ECO:0000313" key="9">
    <source>
        <dbReference type="Proteomes" id="UP001159427"/>
    </source>
</evidence>
<dbReference type="InterPro" id="IPR035994">
    <property type="entry name" value="Nucleoside_phosphorylase_sf"/>
</dbReference>
<dbReference type="SUPFAM" id="SSF54001">
    <property type="entry name" value="Cysteine proteinases"/>
    <property type="match status" value="1"/>
</dbReference>
<feature type="non-terminal residue" evidence="8">
    <location>
        <position position="1745"/>
    </location>
</feature>
<dbReference type="SUPFAM" id="SSF53167">
    <property type="entry name" value="Purine and uridine phosphorylases"/>
    <property type="match status" value="1"/>
</dbReference>
<dbReference type="PROSITE" id="PS50802">
    <property type="entry name" value="OTU"/>
    <property type="match status" value="1"/>
</dbReference>
<dbReference type="Gene3D" id="3.40.50.300">
    <property type="entry name" value="P-loop containing nucleotide triphosphate hydrolases"/>
    <property type="match status" value="1"/>
</dbReference>
<dbReference type="PROSITE" id="PS50837">
    <property type="entry name" value="NACHT"/>
    <property type="match status" value="1"/>
</dbReference>
<dbReference type="SUPFAM" id="SSF52047">
    <property type="entry name" value="RNI-like"/>
    <property type="match status" value="1"/>
</dbReference>
<dbReference type="InterPro" id="IPR032675">
    <property type="entry name" value="LRR_dom_sf"/>
</dbReference>
<dbReference type="Pfam" id="PF20706">
    <property type="entry name" value="GT4-conflict"/>
    <property type="match status" value="1"/>
</dbReference>
<dbReference type="Gene3D" id="3.40.50.2000">
    <property type="entry name" value="Glycogen Phosphorylase B"/>
    <property type="match status" value="2"/>
</dbReference>
<dbReference type="PANTHER" id="PTHR24106">
    <property type="entry name" value="NACHT, LRR AND CARD DOMAINS-CONTAINING"/>
    <property type="match status" value="1"/>
</dbReference>
<dbReference type="InterPro" id="IPR051261">
    <property type="entry name" value="NLR"/>
</dbReference>
<dbReference type="InterPro" id="IPR001611">
    <property type="entry name" value="Leu-rich_rpt"/>
</dbReference>
<gene>
    <name evidence="8" type="ORF">PEVE_00018215</name>
</gene>
<dbReference type="PROSITE" id="PS51450">
    <property type="entry name" value="LRR"/>
    <property type="match status" value="1"/>
</dbReference>
<dbReference type="SMART" id="SM00368">
    <property type="entry name" value="LRR_RI"/>
    <property type="match status" value="6"/>
</dbReference>
<dbReference type="CDD" id="cd22758">
    <property type="entry name" value="OTU_232R-like"/>
    <property type="match status" value="1"/>
</dbReference>
<dbReference type="Pfam" id="PF02338">
    <property type="entry name" value="OTU"/>
    <property type="match status" value="1"/>
</dbReference>
<evidence type="ECO:0000256" key="3">
    <source>
        <dbReference type="ARBA" id="ARBA00022741"/>
    </source>
</evidence>
<proteinExistence type="predicted"/>
<keyword evidence="1" id="KW-0433">Leucine-rich repeat</keyword>
<feature type="domain" description="NACHT" evidence="7">
    <location>
        <begin position="1068"/>
        <end position="1214"/>
    </location>
</feature>
<dbReference type="Gene3D" id="3.40.50.1580">
    <property type="entry name" value="Nucleoside phosphorylase domain"/>
    <property type="match status" value="1"/>
</dbReference>
<keyword evidence="3" id="KW-0547">Nucleotide-binding</keyword>
<organism evidence="8 9">
    <name type="scientific">Porites evermanni</name>
    <dbReference type="NCBI Taxonomy" id="104178"/>
    <lineage>
        <taxon>Eukaryota</taxon>
        <taxon>Metazoa</taxon>
        <taxon>Cnidaria</taxon>
        <taxon>Anthozoa</taxon>
        <taxon>Hexacorallia</taxon>
        <taxon>Scleractinia</taxon>
        <taxon>Fungiina</taxon>
        <taxon>Poritidae</taxon>
        <taxon>Porites</taxon>
    </lineage>
</organism>
<keyword evidence="2" id="KW-0677">Repeat</keyword>
<dbReference type="SUPFAM" id="SSF53756">
    <property type="entry name" value="UDP-Glycosyltransferase/glycogen phosphorylase"/>
    <property type="match status" value="1"/>
</dbReference>
<keyword evidence="9" id="KW-1185">Reference proteome</keyword>
<dbReference type="EMBL" id="CALNXI010002484">
    <property type="protein sequence ID" value="CAH3188174.1"/>
    <property type="molecule type" value="Genomic_DNA"/>
</dbReference>
<evidence type="ECO:0000259" key="6">
    <source>
        <dbReference type="PROSITE" id="PS50802"/>
    </source>
</evidence>
<accession>A0ABN8SB58</accession>
<dbReference type="SUPFAM" id="SSF52540">
    <property type="entry name" value="P-loop containing nucleoside triphosphate hydrolases"/>
    <property type="match status" value="1"/>
</dbReference>
<dbReference type="Proteomes" id="UP001159427">
    <property type="component" value="Unassembled WGS sequence"/>
</dbReference>
<dbReference type="Gene3D" id="3.80.10.10">
    <property type="entry name" value="Ribonuclease Inhibitor"/>
    <property type="match status" value="1"/>
</dbReference>
<sequence>MASSLWEPQSRDCRADDSRKVQVTILASEWGSSKGGLSTINRELAIQLAKCPQVEITFFLPQCSQEDKKVAMQHNVKVVEATPLPGFDQLNWLCFPPEDLQMDIIIGHGVKLGKQAQIIKRSKRCKWVQVVHTDPEELGMFKNYSDPISKGEEKHKMEVKLCEMADHVVGVGPKLSEAFRSYLRSCQKDDNLVDFTPGVFVEFTTVKQAPSERQQRSVLVFGRGDVEDFKLKGFDIAGKAIAELEDTRLVFVGAPDGKHEEIAKRLTGCGVPASRLRVRGFVEDRESLRRLFQEVDLVVMPSRTEGFGLTGLEALSAGLPVLVSCNSGFGKALHSVPFGSTFVVNSEEPADWASAIKTILVKDRRSRLEEAETLCESYGKKYNWAKQIKDLIDTIISWVYDDSLDYQSSSETKHRIFASTDKASQRTDGTTVDPEAWNVFPSLQNLQCDAEQVSKKTNLPSDLRTIAAKKGFFVSDNQASGNCLFHALSEQLQSVKGIQISHKELRKTLVQFLDENPNLHEGTSLLNFVSGYPSWHEYLESMAKDGTWGDHVVLFAAANHFQTPIRIISSLDHEIVVQPDHALANTTPLVLGHIHELHYVSLQPRQGSKTLTSSEHSTSRSVGSDGNSPQLTTIFPEDTTRSSYGSDGSAPQLTSRLPSCVNNTASNAKKPIRSPPEVNKVLLSLADVTTTTKPSKDADLPVDVLLLTVKNCEFLACYSELKNPYRCYFDGLGYVYFSDVDRSQEKVKVALLKCYENSAGPGGSLISVKNAATVLKPKAVISVGTCSSLHPEKCKLGDVVVSAKLTTYASKVVISNQEHSTGMRNYVSKCFLNVIKNCADGWKAPLKNLADAQQVQVYTAAEFLTGPEQVISEQRRDQLAETNPQAIAMENEGEGVFAAAFDCGIEWLIVKGIADYADGSQFASERWSSCASVMAASLVAHILNEPCLFHSWPHYQACVQTPSPPLPPSISLFFTEGKAASFIEDMKKHVQEVTEQPYGDLKSPFHYPGEGPRRDLKLDEIFTNLTVYRGRAKYDFSGDRVAQLNEYLKANENLRPTLPGDIFNAKERKILVVGRPGIGKTMFSTKIIRNWACDNLLNGSQKLQMDFKAAFLIKLRMFNSTNKELNVRELLDHSEYSTALSEDYWNYIRQDQERVLVIFDGLDEYSGRTEINKDDVRYRNNEEERMPVHFLLKKIVSGKILKGATVLTTTRPNAVRFITSLHFDKTVEILGFSTEQVNDYVQKFTKEEDKAETIKQHITRNLNLVAFCYVPVNCFIICSCLLELLGNTGFTSLPTKLTEIYSVAVRMFYFSYDDLQYRHNKAEGQQFFLKPFKELSSSVQEMFKRLGKIAFDGIKEGRLIFESHEVKDLESNGLFHRLPDTRDRPLAEGRKQYCFVHLTIQEFLAAKYLVDTSCSEELGTFVSAHIQDGAWRVVMQFVAGLLAEKEGQLTDIFSNLLPSKTITKEVKIEMTEDLEERTETRTFWPADHEDKAFVVTLFNCMYENNASGREVQKKLAKIGCNALDFSQFNLSPLDCLALVHALKNVEGILDFNLSRNNLQSLGCIEIAKLLPGNEHNQGFCELKSLYFWTNNMTDEGVKHLSSALTHTNCKLNTLYLEDNNITEEGVKHLSTALTHTNCKLSSLNLEDNNITDKGVKHLSTALTHTNCKLNRLGLGGNNLTDEGVKQLSTALTHVNCKLNSLNLRDNNITSEGVEHLSTALTHSNCKLNTLDLVGNNITVKDVKHL</sequence>
<evidence type="ECO:0000259" key="7">
    <source>
        <dbReference type="PROSITE" id="PS50837"/>
    </source>
</evidence>
<dbReference type="InterPro" id="IPR027417">
    <property type="entry name" value="P-loop_NTPase"/>
</dbReference>
<comment type="caution">
    <text evidence="8">The sequence shown here is derived from an EMBL/GenBank/DDBJ whole genome shotgun (WGS) entry which is preliminary data.</text>
</comment>
<dbReference type="Pfam" id="PF05729">
    <property type="entry name" value="NACHT"/>
    <property type="match status" value="1"/>
</dbReference>
<dbReference type="InterPro" id="IPR000845">
    <property type="entry name" value="Nucleoside_phosphorylase_d"/>
</dbReference>
<dbReference type="InterPro" id="IPR007111">
    <property type="entry name" value="NACHT_NTPase"/>
</dbReference>